<proteinExistence type="predicted"/>
<dbReference type="PROSITE" id="PS51123">
    <property type="entry name" value="OMPA_2"/>
    <property type="match status" value="1"/>
</dbReference>
<dbReference type="SUPFAM" id="SSF49899">
    <property type="entry name" value="Concanavalin A-like lectins/glucanases"/>
    <property type="match status" value="1"/>
</dbReference>
<dbReference type="InterPro" id="IPR013320">
    <property type="entry name" value="ConA-like_dom_sf"/>
</dbReference>
<dbReference type="Proteomes" id="UP000191055">
    <property type="component" value="Unassembled WGS sequence"/>
</dbReference>
<keyword evidence="6" id="KW-0732">Signal</keyword>
<feature type="region of interest" description="Disordered" evidence="5">
    <location>
        <begin position="396"/>
        <end position="428"/>
    </location>
</feature>
<dbReference type="InterPro" id="IPR006664">
    <property type="entry name" value="OMP_bac"/>
</dbReference>
<keyword evidence="2 4" id="KW-0472">Membrane</keyword>
<dbReference type="OrthoDB" id="1108826at2"/>
<evidence type="ECO:0000256" key="4">
    <source>
        <dbReference type="PROSITE-ProRule" id="PRU00473"/>
    </source>
</evidence>
<feature type="compositionally biased region" description="Basic and acidic residues" evidence="5">
    <location>
        <begin position="62"/>
        <end position="74"/>
    </location>
</feature>
<evidence type="ECO:0000256" key="2">
    <source>
        <dbReference type="ARBA" id="ARBA00023136"/>
    </source>
</evidence>
<dbReference type="GO" id="GO:0004553">
    <property type="term" value="F:hydrolase activity, hydrolyzing O-glycosyl compounds"/>
    <property type="evidence" value="ECO:0007669"/>
    <property type="project" value="UniProtKB-ARBA"/>
</dbReference>
<dbReference type="AlphaFoldDB" id="A0A1T5BVG7"/>
<evidence type="ECO:0000259" key="7">
    <source>
        <dbReference type="PROSITE" id="PS51123"/>
    </source>
</evidence>
<dbReference type="KEGG" id="asx:CDL62_10780"/>
<dbReference type="InterPro" id="IPR006690">
    <property type="entry name" value="OMPA-like_CS"/>
</dbReference>
<evidence type="ECO:0000256" key="1">
    <source>
        <dbReference type="ARBA" id="ARBA00004442"/>
    </source>
</evidence>
<feature type="compositionally biased region" description="Polar residues" evidence="5">
    <location>
        <begin position="407"/>
        <end position="417"/>
    </location>
</feature>
<dbReference type="InterPro" id="IPR036737">
    <property type="entry name" value="OmpA-like_sf"/>
</dbReference>
<evidence type="ECO:0000313" key="9">
    <source>
        <dbReference type="Proteomes" id="UP000191055"/>
    </source>
</evidence>
<feature type="domain" description="OmpA-like" evidence="7">
    <location>
        <begin position="316"/>
        <end position="428"/>
    </location>
</feature>
<comment type="subcellular location">
    <subcellularLocation>
        <location evidence="1">Cell outer membrane</location>
    </subcellularLocation>
</comment>
<dbReference type="InterPro" id="IPR050330">
    <property type="entry name" value="Bact_OuterMem_StrucFunc"/>
</dbReference>
<dbReference type="GO" id="GO:0005975">
    <property type="term" value="P:carbohydrate metabolic process"/>
    <property type="evidence" value="ECO:0007669"/>
    <property type="project" value="UniProtKB-ARBA"/>
</dbReference>
<dbReference type="Pfam" id="PF00691">
    <property type="entry name" value="OmpA"/>
    <property type="match status" value="1"/>
</dbReference>
<dbReference type="STRING" id="889453.SAMN03080601_00632"/>
<protein>
    <submittedName>
        <fullName evidence="8">OmpA family protein</fullName>
    </submittedName>
</protein>
<organism evidence="8 9">
    <name type="scientific">Alkalitalea saponilacus</name>
    <dbReference type="NCBI Taxonomy" id="889453"/>
    <lineage>
        <taxon>Bacteria</taxon>
        <taxon>Pseudomonadati</taxon>
        <taxon>Bacteroidota</taxon>
        <taxon>Bacteroidia</taxon>
        <taxon>Marinilabiliales</taxon>
        <taxon>Marinilabiliaceae</taxon>
        <taxon>Alkalitalea</taxon>
    </lineage>
</organism>
<sequence length="428" mass="48162">MKTTLLALLVSVLALQTLEAQINTDRIIRRTQNRTEQKIENRIERRIDNKVDATLDEIEDAIDGRESSDSDKQSQNKVPESTVESTSETINQQSATTTSPQLNWSRFDFIPGDEIIFEDNLENERNGEFPSKWDLTRGTIEIAELDGENVIWFINCNTNGGGGIVPLIKNSHEDYLPDEFTIEFDAFFDNDPSSYRISLTDFKNQSNLDRSYQQGNKWVRIYKNGADGHHISRSNYPGTSNDRGDDHIWRRVSISFNIRALKVYLDDSRILNIPNLGYNPTGVTIGFHNPSGNRKGFIKNIRIAQGAVPLYDKFLTDGKIIADGIRFDVGKSTLRPESMGIINEIHSLLSKHPELNFSVEGHTDSDGNATANQKLSEDRAKTVMNQLISMGISPQRLKSAGHGQSKPVANNSTSEGKAQNRRVEFVKF</sequence>
<dbReference type="Gene3D" id="3.30.1330.60">
    <property type="entry name" value="OmpA-like domain"/>
    <property type="match status" value="1"/>
</dbReference>
<dbReference type="PROSITE" id="PS01068">
    <property type="entry name" value="OMPA_1"/>
    <property type="match status" value="1"/>
</dbReference>
<dbReference type="SUPFAM" id="SSF103088">
    <property type="entry name" value="OmpA-like"/>
    <property type="match status" value="1"/>
</dbReference>
<dbReference type="EMBL" id="FUYV01000002">
    <property type="protein sequence ID" value="SKB50860.1"/>
    <property type="molecule type" value="Genomic_DNA"/>
</dbReference>
<dbReference type="InterPro" id="IPR006665">
    <property type="entry name" value="OmpA-like"/>
</dbReference>
<gene>
    <name evidence="8" type="ORF">SAMN03080601_00632</name>
</gene>
<accession>A0A1T5BVG7</accession>
<keyword evidence="9" id="KW-1185">Reference proteome</keyword>
<feature type="signal peptide" evidence="6">
    <location>
        <begin position="1"/>
        <end position="20"/>
    </location>
</feature>
<feature type="compositionally biased region" description="Polar residues" evidence="5">
    <location>
        <begin position="75"/>
        <end position="104"/>
    </location>
</feature>
<dbReference type="GO" id="GO:0009279">
    <property type="term" value="C:cell outer membrane"/>
    <property type="evidence" value="ECO:0007669"/>
    <property type="project" value="UniProtKB-SubCell"/>
</dbReference>
<evidence type="ECO:0000256" key="6">
    <source>
        <dbReference type="SAM" id="SignalP"/>
    </source>
</evidence>
<dbReference type="PANTHER" id="PTHR30329">
    <property type="entry name" value="STATOR ELEMENT OF FLAGELLAR MOTOR COMPLEX"/>
    <property type="match status" value="1"/>
</dbReference>
<feature type="region of interest" description="Disordered" evidence="5">
    <location>
        <begin position="61"/>
        <end position="105"/>
    </location>
</feature>
<dbReference type="RefSeq" id="WP_079556428.1">
    <property type="nucleotide sequence ID" value="NZ_CP021904.1"/>
</dbReference>
<dbReference type="PANTHER" id="PTHR30329:SF21">
    <property type="entry name" value="LIPOPROTEIN YIAD-RELATED"/>
    <property type="match status" value="1"/>
</dbReference>
<evidence type="ECO:0000256" key="5">
    <source>
        <dbReference type="SAM" id="MobiDB-lite"/>
    </source>
</evidence>
<dbReference type="CDD" id="cd07185">
    <property type="entry name" value="OmpA_C-like"/>
    <property type="match status" value="1"/>
</dbReference>
<evidence type="ECO:0000313" key="8">
    <source>
        <dbReference type="EMBL" id="SKB50860.1"/>
    </source>
</evidence>
<feature type="chain" id="PRO_5012843496" evidence="6">
    <location>
        <begin position="21"/>
        <end position="428"/>
    </location>
</feature>
<name>A0A1T5BVG7_9BACT</name>
<keyword evidence="3" id="KW-0998">Cell outer membrane</keyword>
<evidence type="ECO:0000256" key="3">
    <source>
        <dbReference type="ARBA" id="ARBA00023237"/>
    </source>
</evidence>
<reference evidence="8 9" key="1">
    <citation type="submission" date="2017-02" db="EMBL/GenBank/DDBJ databases">
        <authorList>
            <person name="Peterson S.W."/>
        </authorList>
    </citation>
    <scope>NUCLEOTIDE SEQUENCE [LARGE SCALE GENOMIC DNA]</scope>
    <source>
        <strain evidence="8 9">DSM 24412</strain>
    </source>
</reference>
<dbReference type="PRINTS" id="PR01021">
    <property type="entry name" value="OMPADOMAIN"/>
</dbReference>